<protein>
    <submittedName>
        <fullName evidence="1">Uncharacterized protein</fullName>
    </submittedName>
</protein>
<organism evidence="1 2">
    <name type="scientific">Afipia clevelandensis ATCC 49720</name>
    <dbReference type="NCBI Taxonomy" id="883079"/>
    <lineage>
        <taxon>Bacteria</taxon>
        <taxon>Pseudomonadati</taxon>
        <taxon>Pseudomonadota</taxon>
        <taxon>Alphaproteobacteria</taxon>
        <taxon>Hyphomicrobiales</taxon>
        <taxon>Nitrobacteraceae</taxon>
        <taxon>Afipia</taxon>
    </lineage>
</organism>
<evidence type="ECO:0000313" key="2">
    <source>
        <dbReference type="Proteomes" id="UP000001095"/>
    </source>
</evidence>
<name>K8PX23_9BRAD</name>
<proteinExistence type="predicted"/>
<dbReference type="EMBL" id="AGWY01000001">
    <property type="protein sequence ID" value="EKS42893.1"/>
    <property type="molecule type" value="Genomic_DNA"/>
</dbReference>
<reference evidence="1 2" key="1">
    <citation type="submission" date="2012-04" db="EMBL/GenBank/DDBJ databases">
        <title>The Genome Sequence of Afipia clevelandensis ATCC 49720.</title>
        <authorList>
            <consortium name="The Broad Institute Genome Sequencing Platform"/>
            <person name="Earl A."/>
            <person name="Ward D."/>
            <person name="Feldgarden M."/>
            <person name="Gevers D."/>
            <person name="Huys G."/>
            <person name="Walker B."/>
            <person name="Young S.K."/>
            <person name="Zeng Q."/>
            <person name="Gargeya S."/>
            <person name="Fitzgerald M."/>
            <person name="Haas B."/>
            <person name="Abouelleil A."/>
            <person name="Alvarado L."/>
            <person name="Arachchi H.M."/>
            <person name="Berlin A."/>
            <person name="Chapman S.B."/>
            <person name="Goldberg J."/>
            <person name="Griggs A."/>
            <person name="Gujja S."/>
            <person name="Hansen M."/>
            <person name="Howarth C."/>
            <person name="Imamovic A."/>
            <person name="Larimer J."/>
            <person name="McCowen C."/>
            <person name="Montmayeur A."/>
            <person name="Murphy C."/>
            <person name="Neiman D."/>
            <person name="Pearson M."/>
            <person name="Priest M."/>
            <person name="Roberts A."/>
            <person name="Saif S."/>
            <person name="Shea T."/>
            <person name="Sisk P."/>
            <person name="Sykes S."/>
            <person name="Wortman J."/>
            <person name="Nusbaum C."/>
            <person name="Birren B."/>
        </authorList>
    </citation>
    <scope>NUCLEOTIDE SEQUENCE [LARGE SCALE GENOMIC DNA]</scope>
    <source>
        <strain evidence="1 2">ATCC 49720</strain>
    </source>
</reference>
<accession>K8PX23</accession>
<dbReference type="HOGENOM" id="CLU_2379817_0_0_5"/>
<dbReference type="Proteomes" id="UP000001095">
    <property type="component" value="Unassembled WGS sequence"/>
</dbReference>
<comment type="caution">
    <text evidence="1">The sequence shown here is derived from an EMBL/GenBank/DDBJ whole genome shotgun (WGS) entry which is preliminary data.</text>
</comment>
<sequence>MHQALKVHQDLYRAIHAAIARAAFCGFRDTKSFFQLAADFRYECGATTIFAATSVIRVLFLRTTTHAPFAAEVERIVSNLVALIERFGSQNARG</sequence>
<keyword evidence="2" id="KW-1185">Reference proteome</keyword>
<gene>
    <name evidence="1" type="ORF">HMPREF9696_00436</name>
</gene>
<dbReference type="AlphaFoldDB" id="K8PX23"/>
<evidence type="ECO:0000313" key="1">
    <source>
        <dbReference type="EMBL" id="EKS42893.1"/>
    </source>
</evidence>